<dbReference type="PANTHER" id="PTHR31001">
    <property type="entry name" value="UNCHARACTERIZED TRANSCRIPTIONAL REGULATORY PROTEIN"/>
    <property type="match status" value="1"/>
</dbReference>
<evidence type="ECO:0000256" key="2">
    <source>
        <dbReference type="ARBA" id="ARBA00022723"/>
    </source>
</evidence>
<dbReference type="SMART" id="SM00066">
    <property type="entry name" value="GAL4"/>
    <property type="match status" value="1"/>
</dbReference>
<organism evidence="7 8">
    <name type="scientific">Cylindrobasidium torrendii FP15055 ss-10</name>
    <dbReference type="NCBI Taxonomy" id="1314674"/>
    <lineage>
        <taxon>Eukaryota</taxon>
        <taxon>Fungi</taxon>
        <taxon>Dikarya</taxon>
        <taxon>Basidiomycota</taxon>
        <taxon>Agaricomycotina</taxon>
        <taxon>Agaricomycetes</taxon>
        <taxon>Agaricomycetidae</taxon>
        <taxon>Agaricales</taxon>
        <taxon>Marasmiineae</taxon>
        <taxon>Physalacriaceae</taxon>
        <taxon>Cylindrobasidium</taxon>
    </lineage>
</organism>
<evidence type="ECO:0000256" key="1">
    <source>
        <dbReference type="ARBA" id="ARBA00004123"/>
    </source>
</evidence>
<dbReference type="SUPFAM" id="SSF57701">
    <property type="entry name" value="Zn2/Cys6 DNA-binding domain"/>
    <property type="match status" value="1"/>
</dbReference>
<dbReference type="GO" id="GO:0006351">
    <property type="term" value="P:DNA-templated transcription"/>
    <property type="evidence" value="ECO:0007669"/>
    <property type="project" value="InterPro"/>
</dbReference>
<evidence type="ECO:0000256" key="4">
    <source>
        <dbReference type="SAM" id="MobiDB-lite"/>
    </source>
</evidence>
<reference evidence="7 8" key="1">
    <citation type="journal article" date="2015" name="Fungal Genet. Biol.">
        <title>Evolution of novel wood decay mechanisms in Agaricales revealed by the genome sequences of Fistulina hepatica and Cylindrobasidium torrendii.</title>
        <authorList>
            <person name="Floudas D."/>
            <person name="Held B.W."/>
            <person name="Riley R."/>
            <person name="Nagy L.G."/>
            <person name="Koehler G."/>
            <person name="Ransdell A.S."/>
            <person name="Younus H."/>
            <person name="Chow J."/>
            <person name="Chiniquy J."/>
            <person name="Lipzen A."/>
            <person name="Tritt A."/>
            <person name="Sun H."/>
            <person name="Haridas S."/>
            <person name="LaButti K."/>
            <person name="Ohm R.A."/>
            <person name="Kues U."/>
            <person name="Blanchette R.A."/>
            <person name="Grigoriev I.V."/>
            <person name="Minto R.E."/>
            <person name="Hibbett D.S."/>
        </authorList>
    </citation>
    <scope>NUCLEOTIDE SEQUENCE [LARGE SCALE GENOMIC DNA]</scope>
    <source>
        <strain evidence="7 8">FP15055 ss-10</strain>
    </source>
</reference>
<dbReference type="Proteomes" id="UP000054007">
    <property type="component" value="Unassembled WGS sequence"/>
</dbReference>
<protein>
    <recommendedName>
        <fullName evidence="9">Zn(2)-C6 fungal-type domain-containing protein</fullName>
    </recommendedName>
</protein>
<evidence type="ECO:0008006" key="9">
    <source>
        <dbReference type="Google" id="ProtNLM"/>
    </source>
</evidence>
<dbReference type="GO" id="GO:0003677">
    <property type="term" value="F:DNA binding"/>
    <property type="evidence" value="ECO:0007669"/>
    <property type="project" value="InterPro"/>
</dbReference>
<keyword evidence="3" id="KW-0539">Nucleus</keyword>
<gene>
    <name evidence="7" type="ORF">CYLTODRAFT_390655</name>
</gene>
<dbReference type="EMBL" id="KN880456">
    <property type="protein sequence ID" value="KIY71266.1"/>
    <property type="molecule type" value="Genomic_DNA"/>
</dbReference>
<sequence>MPAEPRRRQKVFSEEELKDLEEKRSRGEASCAECRRLKLRCDKSLPCSSCVRRGCESICPLGVLSAGQGTRFILADTDKLHRKIADMSTRIRQLEDALAIMHATQHSTRHPLLHDDLLKIKFGAEAPLEHRESSAPKPVEGRQESLDALGTLTLSDSGSTRYFGRSAGSETLMAADDGPHVEDGSDAVDAPPDNVAFPFAAPAAPTNVLSERLPPSDRVSYLAQSYVDHASLFFRPIKHTELFQDLLTADPQSLSGETLSMLFFVLALGALFDLKLPAYNDEAEVYYALGVSALGSRLVTETPKVDTIRAVGLMATYQTLASKKHSRDSAWTCMSLAAKLAQSIGLHRDSARWKMDAKVVELRRMLWWEVYSADISHSLAIGRPPAIHPSFADCEFPIDEEATLSHDGVIEYGFWRMKYTFAREIFMPIIDATLTASPPKYATVLELDKKARLMHFPSSIKPYARIEDGEAEYYSSARSLKDFYASSHRVVTMLYLHRSFFAQATLDNPENPLLSTYGPSFLISVRCASIIIKAAVHQFERCADIGKRTWILLYHVFSAAVVVGSVVTHCPSATIAPDAMNDLELAVKLFELSAEQSSKARTAFAVLVKLKEKATKAVLFKDYTSSIPRDTSTSMPILKPLESEDSDDEIAIFGGQKKLLVKGKGKRTANGMVDSPMSSNAPDSPSASSPTHGYQTKEAPSPLAGPSTGSRSHNSADSSLYDYTSIFAESSASNAGMLSQPYGGMGMPEDALLWPSHTHQQLQDPSSFTTDSTMYIPPVSLPGLMPAQGDHLIQPHTAGPRIPMRYTAPVELGLMTESNMDAGWDSFLRECGIVGDVGNGMEGLFE</sequence>
<dbReference type="STRING" id="1314674.A0A0D7BNW7"/>
<dbReference type="GO" id="GO:0005634">
    <property type="term" value="C:nucleus"/>
    <property type="evidence" value="ECO:0007669"/>
    <property type="project" value="UniProtKB-SubCell"/>
</dbReference>
<dbReference type="Gene3D" id="4.10.240.10">
    <property type="entry name" value="Zn(2)-C6 fungal-type DNA-binding domain"/>
    <property type="match status" value="1"/>
</dbReference>
<dbReference type="CDD" id="cd00067">
    <property type="entry name" value="GAL4"/>
    <property type="match status" value="1"/>
</dbReference>
<feature type="domain" description="4Fe-4S ferredoxin-type" evidence="6">
    <location>
        <begin position="37"/>
        <end position="69"/>
    </location>
</feature>
<dbReference type="PANTHER" id="PTHR31001:SF56">
    <property type="entry name" value="ZN(2)-C6 FUNGAL-TYPE DOMAIN-CONTAINING PROTEIN"/>
    <property type="match status" value="1"/>
</dbReference>
<dbReference type="AlphaFoldDB" id="A0A0D7BNW7"/>
<dbReference type="CDD" id="cd12148">
    <property type="entry name" value="fungal_TF_MHR"/>
    <property type="match status" value="1"/>
</dbReference>
<comment type="subcellular location">
    <subcellularLocation>
        <location evidence="1">Nucleus</location>
    </subcellularLocation>
</comment>
<keyword evidence="8" id="KW-1185">Reference proteome</keyword>
<dbReference type="GO" id="GO:0000981">
    <property type="term" value="F:DNA-binding transcription factor activity, RNA polymerase II-specific"/>
    <property type="evidence" value="ECO:0007669"/>
    <property type="project" value="InterPro"/>
</dbReference>
<dbReference type="GO" id="GO:0008270">
    <property type="term" value="F:zinc ion binding"/>
    <property type="evidence" value="ECO:0007669"/>
    <property type="project" value="InterPro"/>
</dbReference>
<feature type="compositionally biased region" description="Low complexity" evidence="4">
    <location>
        <begin position="674"/>
        <end position="690"/>
    </location>
</feature>
<feature type="domain" description="Zn(2)-C6 fungal-type" evidence="5">
    <location>
        <begin position="30"/>
        <end position="61"/>
    </location>
</feature>
<dbReference type="PROSITE" id="PS51379">
    <property type="entry name" value="4FE4S_FER_2"/>
    <property type="match status" value="1"/>
</dbReference>
<dbReference type="InterPro" id="IPR050613">
    <property type="entry name" value="Sec_Metabolite_Reg"/>
</dbReference>
<evidence type="ECO:0000256" key="3">
    <source>
        <dbReference type="ARBA" id="ARBA00023242"/>
    </source>
</evidence>
<feature type="compositionally biased region" description="Polar residues" evidence="4">
    <location>
        <begin position="707"/>
        <end position="716"/>
    </location>
</feature>
<evidence type="ECO:0000313" key="7">
    <source>
        <dbReference type="EMBL" id="KIY71266.1"/>
    </source>
</evidence>
<dbReference type="InterPro" id="IPR007219">
    <property type="entry name" value="XnlR_reg_dom"/>
</dbReference>
<dbReference type="PROSITE" id="PS00463">
    <property type="entry name" value="ZN2_CY6_FUNGAL_1"/>
    <property type="match status" value="1"/>
</dbReference>
<keyword evidence="2" id="KW-0479">Metal-binding</keyword>
<dbReference type="OrthoDB" id="424974at2759"/>
<dbReference type="InterPro" id="IPR036864">
    <property type="entry name" value="Zn2-C6_fun-type_DNA-bd_sf"/>
</dbReference>
<proteinExistence type="predicted"/>
<accession>A0A0D7BNW7</accession>
<evidence type="ECO:0000259" key="5">
    <source>
        <dbReference type="PROSITE" id="PS50048"/>
    </source>
</evidence>
<dbReference type="InterPro" id="IPR001138">
    <property type="entry name" value="Zn2Cys6_DnaBD"/>
</dbReference>
<feature type="region of interest" description="Disordered" evidence="4">
    <location>
        <begin position="664"/>
        <end position="716"/>
    </location>
</feature>
<dbReference type="Pfam" id="PF04082">
    <property type="entry name" value="Fungal_trans"/>
    <property type="match status" value="1"/>
</dbReference>
<evidence type="ECO:0000259" key="6">
    <source>
        <dbReference type="PROSITE" id="PS51379"/>
    </source>
</evidence>
<dbReference type="InterPro" id="IPR017896">
    <property type="entry name" value="4Fe4S_Fe-S-bd"/>
</dbReference>
<dbReference type="PROSITE" id="PS50048">
    <property type="entry name" value="ZN2_CY6_FUNGAL_2"/>
    <property type="match status" value="1"/>
</dbReference>
<name>A0A0D7BNW7_9AGAR</name>
<dbReference type="SMART" id="SM00906">
    <property type="entry name" value="Fungal_trans"/>
    <property type="match status" value="1"/>
</dbReference>
<evidence type="ECO:0000313" key="8">
    <source>
        <dbReference type="Proteomes" id="UP000054007"/>
    </source>
</evidence>